<comment type="caution">
    <text evidence="2">The sequence shown here is derived from an EMBL/GenBank/DDBJ whole genome shotgun (WGS) entry which is preliminary data.</text>
</comment>
<evidence type="ECO:0000313" key="2">
    <source>
        <dbReference type="EMBL" id="KAK3293424.1"/>
    </source>
</evidence>
<feature type="region of interest" description="Disordered" evidence="1">
    <location>
        <begin position="82"/>
        <end position="106"/>
    </location>
</feature>
<proteinExistence type="predicted"/>
<feature type="region of interest" description="Disordered" evidence="1">
    <location>
        <begin position="150"/>
        <end position="185"/>
    </location>
</feature>
<reference evidence="2" key="1">
    <citation type="journal article" date="2023" name="Mol. Phylogenet. Evol.">
        <title>Genome-scale phylogeny and comparative genomics of the fungal order Sordariales.</title>
        <authorList>
            <person name="Hensen N."/>
            <person name="Bonometti L."/>
            <person name="Westerberg I."/>
            <person name="Brannstrom I.O."/>
            <person name="Guillou S."/>
            <person name="Cros-Aarteil S."/>
            <person name="Calhoun S."/>
            <person name="Haridas S."/>
            <person name="Kuo A."/>
            <person name="Mondo S."/>
            <person name="Pangilinan J."/>
            <person name="Riley R."/>
            <person name="LaButti K."/>
            <person name="Andreopoulos B."/>
            <person name="Lipzen A."/>
            <person name="Chen C."/>
            <person name="Yan M."/>
            <person name="Daum C."/>
            <person name="Ng V."/>
            <person name="Clum A."/>
            <person name="Steindorff A."/>
            <person name="Ohm R.A."/>
            <person name="Martin F."/>
            <person name="Silar P."/>
            <person name="Natvig D.O."/>
            <person name="Lalanne C."/>
            <person name="Gautier V."/>
            <person name="Ament-Velasquez S.L."/>
            <person name="Kruys A."/>
            <person name="Hutchinson M.I."/>
            <person name="Powell A.J."/>
            <person name="Barry K."/>
            <person name="Miller A.N."/>
            <person name="Grigoriev I.V."/>
            <person name="Debuchy R."/>
            <person name="Gladieux P."/>
            <person name="Hiltunen Thoren M."/>
            <person name="Johannesson H."/>
        </authorList>
    </citation>
    <scope>NUCLEOTIDE SEQUENCE</scope>
    <source>
        <strain evidence="2">CBS 168.71</strain>
    </source>
</reference>
<dbReference type="GeneID" id="87841335"/>
<evidence type="ECO:0000313" key="3">
    <source>
        <dbReference type="Proteomes" id="UP001278766"/>
    </source>
</evidence>
<reference evidence="2" key="2">
    <citation type="submission" date="2023-06" db="EMBL/GenBank/DDBJ databases">
        <authorList>
            <consortium name="Lawrence Berkeley National Laboratory"/>
            <person name="Haridas S."/>
            <person name="Hensen N."/>
            <person name="Bonometti L."/>
            <person name="Westerberg I."/>
            <person name="Brannstrom I.O."/>
            <person name="Guillou S."/>
            <person name="Cros-Aarteil S."/>
            <person name="Calhoun S."/>
            <person name="Kuo A."/>
            <person name="Mondo S."/>
            <person name="Pangilinan J."/>
            <person name="Riley R."/>
            <person name="Labutti K."/>
            <person name="Andreopoulos B."/>
            <person name="Lipzen A."/>
            <person name="Chen C."/>
            <person name="Yanf M."/>
            <person name="Daum C."/>
            <person name="Ng V."/>
            <person name="Clum A."/>
            <person name="Steindorff A."/>
            <person name="Ohm R."/>
            <person name="Martin F."/>
            <person name="Silar P."/>
            <person name="Natvig D."/>
            <person name="Lalanne C."/>
            <person name="Gautier V."/>
            <person name="Ament-Velasquez S.L."/>
            <person name="Kruys A."/>
            <person name="Hutchinson M.I."/>
            <person name="Powell A.J."/>
            <person name="Barry K."/>
            <person name="Miller A.N."/>
            <person name="Grigoriev I.V."/>
            <person name="Debuchy R."/>
            <person name="Gladieux P."/>
            <person name="Thoren M.H."/>
            <person name="Johannesson H."/>
        </authorList>
    </citation>
    <scope>NUCLEOTIDE SEQUENCE</scope>
    <source>
        <strain evidence="2">CBS 168.71</strain>
    </source>
</reference>
<feature type="compositionally biased region" description="Polar residues" evidence="1">
    <location>
        <begin position="163"/>
        <end position="184"/>
    </location>
</feature>
<accession>A0AAE0HBD6</accession>
<organism evidence="2 3">
    <name type="scientific">Chaetomium fimeti</name>
    <dbReference type="NCBI Taxonomy" id="1854472"/>
    <lineage>
        <taxon>Eukaryota</taxon>
        <taxon>Fungi</taxon>
        <taxon>Dikarya</taxon>
        <taxon>Ascomycota</taxon>
        <taxon>Pezizomycotina</taxon>
        <taxon>Sordariomycetes</taxon>
        <taxon>Sordariomycetidae</taxon>
        <taxon>Sordariales</taxon>
        <taxon>Chaetomiaceae</taxon>
        <taxon>Chaetomium</taxon>
    </lineage>
</organism>
<gene>
    <name evidence="2" type="ORF">B0H64DRAFT_404510</name>
</gene>
<dbReference type="RefSeq" id="XP_062656938.1">
    <property type="nucleotide sequence ID" value="XM_062804387.1"/>
</dbReference>
<protein>
    <submittedName>
        <fullName evidence="2">Uncharacterized protein</fullName>
    </submittedName>
</protein>
<name>A0AAE0HBD6_9PEZI</name>
<keyword evidence="3" id="KW-1185">Reference proteome</keyword>
<dbReference type="AlphaFoldDB" id="A0AAE0HBD6"/>
<evidence type="ECO:0000256" key="1">
    <source>
        <dbReference type="SAM" id="MobiDB-lite"/>
    </source>
</evidence>
<dbReference type="EMBL" id="JAUEPN010000006">
    <property type="protein sequence ID" value="KAK3293424.1"/>
    <property type="molecule type" value="Genomic_DNA"/>
</dbReference>
<dbReference type="Proteomes" id="UP001278766">
    <property type="component" value="Unassembled WGS sequence"/>
</dbReference>
<sequence length="393" mass="42639">MLYYYCIHPTQHHSDKLYQAFCRTHLELFQHQQTNKQTHASNPLLLNTMKSFVSRPSAESQSPPRYTPQQQDVELARLNSASPSVLSAPPPYGDEENPPPSSGTFHPTVHFQIQTTGKQWMSMPFAPKPEPIPVFALDPTDTVYTTAAGTTTPQFTSTRPERSSGSCYLTTTNPEGTTASTTTYRFGPGRPPLVRLFSPHHHSAPLDPTTRARLLFSKDAATDDDNAGAWDAFPVTSVGLLTRAVAFRSRLGSFQWRYASRRERHAAAKGLEGGGVGEVEVSSLLVLERVVKVAQDVSSSSSKGKGEEEVRTVVAHFARGEGLRTPGSGASSAGNGGRLVMDLGVWEGVDGKGEREMALLMVVTTCLVMLKREVDRRRAQQIAIMAGAAGGGS</sequence>